<organism evidence="6 7">
    <name type="scientific">Penicillium desertorum</name>
    <dbReference type="NCBI Taxonomy" id="1303715"/>
    <lineage>
        <taxon>Eukaryota</taxon>
        <taxon>Fungi</taxon>
        <taxon>Dikarya</taxon>
        <taxon>Ascomycota</taxon>
        <taxon>Pezizomycotina</taxon>
        <taxon>Eurotiomycetes</taxon>
        <taxon>Eurotiomycetidae</taxon>
        <taxon>Eurotiales</taxon>
        <taxon>Aspergillaceae</taxon>
        <taxon>Penicillium</taxon>
    </lineage>
</organism>
<keyword evidence="2 3" id="KW-0413">Isomerase</keyword>
<comment type="similarity">
    <text evidence="3">Belongs to the terpene cyclase/mutase family.</text>
</comment>
<dbReference type="GO" id="GO:0005811">
    <property type="term" value="C:lipid droplet"/>
    <property type="evidence" value="ECO:0007669"/>
    <property type="project" value="InterPro"/>
</dbReference>
<dbReference type="SFLD" id="SFLDG01016">
    <property type="entry name" value="Prenyltransferase_Like_2"/>
    <property type="match status" value="1"/>
</dbReference>
<dbReference type="InterPro" id="IPR018333">
    <property type="entry name" value="Squalene_cyclase"/>
</dbReference>
<dbReference type="Pfam" id="PF13243">
    <property type="entry name" value="SQHop_cyclase_C"/>
    <property type="match status" value="1"/>
</dbReference>
<accession>A0A9W9X493</accession>
<evidence type="ECO:0000259" key="5">
    <source>
        <dbReference type="Pfam" id="PF13249"/>
    </source>
</evidence>
<dbReference type="GO" id="GO:0016866">
    <property type="term" value="F:intramolecular transferase activity"/>
    <property type="evidence" value="ECO:0007669"/>
    <property type="project" value="InterPro"/>
</dbReference>
<dbReference type="NCBIfam" id="TIGR01507">
    <property type="entry name" value="hopene_cyclase"/>
    <property type="match status" value="1"/>
</dbReference>
<dbReference type="InterPro" id="IPR008930">
    <property type="entry name" value="Terpenoid_cyclase/PrenylTrfase"/>
</dbReference>
<sequence length="674" mass="75273">MAPETAATSSPEQQGMESTIFEAEDALKRAIDYSLGSVHSDGHWSGELKSNATITAEYVFLRHAFGLDLVSDRDAYYRYLLSEQNLDGSWGLAPEYPGDVSTTTEAYLALKILGTSPDLPAMKRARDFVVHNGGVAAVRIFTRIFLATFGLFPWGAVPQLPVELILLPAASPINIFKLASWARGTIAPLLIICHHRPVYALPNGISSHNDFLDELWCDPTNKNVSYGLSLWELLSQADATGLAFTLLDKLLYQLNCLRSLPLIRTYARRECLKWILQRQEKTGDWAGIFPPMHGSIYAFMLEGFKLDDRPVQLGLRALENFTWEDTRGKRVQPCVSPVWDTALMTIGLCDALSADQQAITRAISWIRDHQLFQTHGDWRVYRPQLAPGGFSFEYMNTWYPDVDNTAVAILAQVKSDPADIVSDSVIKAATWILGMQNRDGGWAAFDVDNDKLFLNKIPFSDMDSLCDTSCPDITGRILEAFGLMMKLAPEKGGGAMKLLVELRQACALGITYLFSTQRPNGSWFGRWGCNYIYGTSHALCGLAYFINEVPRVSAIVQPSLQWLKSMQNADGGWGESLLSYQQPGRKQNSTASQTAWALMGLLAYTPHTDDSVRRGIQYLVSSQVPEKDIGSSWPETMYTGTGFPNHFYLGYDYYRHYFPLMALGRYLQVARGQN</sequence>
<dbReference type="InterPro" id="IPR006400">
    <property type="entry name" value="Hopene-cyclase"/>
</dbReference>
<evidence type="ECO:0000256" key="2">
    <source>
        <dbReference type="ARBA" id="ARBA00023235"/>
    </source>
</evidence>
<dbReference type="EC" id="5.4.99.-" evidence="3"/>
<dbReference type="SUPFAM" id="SSF48239">
    <property type="entry name" value="Terpenoid cyclases/Protein prenyltransferases"/>
    <property type="match status" value="2"/>
</dbReference>
<dbReference type="EMBL" id="JAPWDO010000002">
    <property type="protein sequence ID" value="KAJ5483330.1"/>
    <property type="molecule type" value="Genomic_DNA"/>
</dbReference>
<dbReference type="Pfam" id="PF13249">
    <property type="entry name" value="SQHop_cyclase_N"/>
    <property type="match status" value="1"/>
</dbReference>
<proteinExistence type="inferred from homology"/>
<evidence type="ECO:0000256" key="3">
    <source>
        <dbReference type="RuleBase" id="RU362003"/>
    </source>
</evidence>
<dbReference type="PANTHER" id="PTHR11764">
    <property type="entry name" value="TERPENE CYCLASE/MUTASE FAMILY MEMBER"/>
    <property type="match status" value="1"/>
</dbReference>
<reference evidence="6" key="1">
    <citation type="submission" date="2022-12" db="EMBL/GenBank/DDBJ databases">
        <authorList>
            <person name="Petersen C."/>
        </authorList>
    </citation>
    <scope>NUCLEOTIDE SEQUENCE</scope>
    <source>
        <strain evidence="6">IBT 17660</strain>
    </source>
</reference>
<evidence type="ECO:0000256" key="1">
    <source>
        <dbReference type="ARBA" id="ARBA00022737"/>
    </source>
</evidence>
<feature type="domain" description="Squalene cyclase N-terminal" evidence="5">
    <location>
        <begin position="28"/>
        <end position="325"/>
    </location>
</feature>
<dbReference type="CDD" id="cd02892">
    <property type="entry name" value="SQCY_1"/>
    <property type="match status" value="1"/>
</dbReference>
<keyword evidence="7" id="KW-1185">Reference proteome</keyword>
<evidence type="ECO:0000313" key="6">
    <source>
        <dbReference type="EMBL" id="KAJ5483330.1"/>
    </source>
</evidence>
<dbReference type="Gene3D" id="1.50.10.20">
    <property type="match status" value="2"/>
</dbReference>
<dbReference type="Proteomes" id="UP001147760">
    <property type="component" value="Unassembled WGS sequence"/>
</dbReference>
<evidence type="ECO:0000259" key="4">
    <source>
        <dbReference type="Pfam" id="PF13243"/>
    </source>
</evidence>
<keyword evidence="1" id="KW-0677">Repeat</keyword>
<dbReference type="AlphaFoldDB" id="A0A9W9X493"/>
<gene>
    <name evidence="6" type="ORF">N7530_002576</name>
</gene>
<dbReference type="GO" id="GO:0016104">
    <property type="term" value="P:triterpenoid biosynthetic process"/>
    <property type="evidence" value="ECO:0007669"/>
    <property type="project" value="InterPro"/>
</dbReference>
<dbReference type="PANTHER" id="PTHR11764:SF82">
    <property type="entry name" value="TERPENE CYCLASE_MUTASE FAMILY MEMBER"/>
    <property type="match status" value="1"/>
</dbReference>
<evidence type="ECO:0000313" key="7">
    <source>
        <dbReference type="Proteomes" id="UP001147760"/>
    </source>
</evidence>
<protein>
    <recommendedName>
        <fullName evidence="3">Terpene cyclase/mutase family member</fullName>
        <ecNumber evidence="3">5.4.99.-</ecNumber>
    </recommendedName>
</protein>
<comment type="caution">
    <text evidence="6">The sequence shown here is derived from an EMBL/GenBank/DDBJ whole genome shotgun (WGS) entry which is preliminary data.</text>
</comment>
<dbReference type="NCBIfam" id="TIGR01787">
    <property type="entry name" value="squalene_cyclas"/>
    <property type="match status" value="1"/>
</dbReference>
<feature type="domain" description="Squalene cyclase C-terminal" evidence="4">
    <location>
        <begin position="335"/>
        <end position="667"/>
    </location>
</feature>
<dbReference type="InterPro" id="IPR032697">
    <property type="entry name" value="SQ_cyclase_N"/>
</dbReference>
<dbReference type="OrthoDB" id="21502at2759"/>
<name>A0A9W9X493_9EURO</name>
<reference evidence="6" key="2">
    <citation type="journal article" date="2023" name="IMA Fungus">
        <title>Comparative genomic study of the Penicillium genus elucidates a diverse pangenome and 15 lateral gene transfer events.</title>
        <authorList>
            <person name="Petersen C."/>
            <person name="Sorensen T."/>
            <person name="Nielsen M.R."/>
            <person name="Sondergaard T.E."/>
            <person name="Sorensen J.L."/>
            <person name="Fitzpatrick D.A."/>
            <person name="Frisvad J.C."/>
            <person name="Nielsen K.L."/>
        </authorList>
    </citation>
    <scope>NUCLEOTIDE SEQUENCE</scope>
    <source>
        <strain evidence="6">IBT 17660</strain>
    </source>
</reference>
<dbReference type="InterPro" id="IPR032696">
    <property type="entry name" value="SQ_cyclase_C"/>
</dbReference>